<dbReference type="Proteomes" id="UP000269396">
    <property type="component" value="Unassembled WGS sequence"/>
</dbReference>
<accession>A0A3P8BLZ6</accession>
<dbReference type="EMBL" id="UZAL01026858">
    <property type="protein sequence ID" value="VDP26892.1"/>
    <property type="molecule type" value="Genomic_DNA"/>
</dbReference>
<reference evidence="1 2" key="1">
    <citation type="submission" date="2018-11" db="EMBL/GenBank/DDBJ databases">
        <authorList>
            <consortium name="Pathogen Informatics"/>
        </authorList>
    </citation>
    <scope>NUCLEOTIDE SEQUENCE [LARGE SCALE GENOMIC DNA]</scope>
    <source>
        <strain>Denwood</strain>
        <strain evidence="2">Zambia</strain>
    </source>
</reference>
<proteinExistence type="predicted"/>
<organism evidence="1 2">
    <name type="scientific">Schistosoma mattheei</name>
    <dbReference type="NCBI Taxonomy" id="31246"/>
    <lineage>
        <taxon>Eukaryota</taxon>
        <taxon>Metazoa</taxon>
        <taxon>Spiralia</taxon>
        <taxon>Lophotrochozoa</taxon>
        <taxon>Platyhelminthes</taxon>
        <taxon>Trematoda</taxon>
        <taxon>Digenea</taxon>
        <taxon>Strigeidida</taxon>
        <taxon>Schistosomatoidea</taxon>
        <taxon>Schistosomatidae</taxon>
        <taxon>Schistosoma</taxon>
    </lineage>
</organism>
<evidence type="ECO:0000313" key="1">
    <source>
        <dbReference type="EMBL" id="VDP26892.1"/>
    </source>
</evidence>
<name>A0A3P8BLZ6_9TREM</name>
<dbReference type="AlphaFoldDB" id="A0A3P8BLZ6"/>
<gene>
    <name evidence="1" type="ORF">SMTD_LOCUS5078</name>
</gene>
<protein>
    <submittedName>
        <fullName evidence="1">Uncharacterized protein</fullName>
    </submittedName>
</protein>
<evidence type="ECO:0000313" key="2">
    <source>
        <dbReference type="Proteomes" id="UP000269396"/>
    </source>
</evidence>
<keyword evidence="2" id="KW-1185">Reference proteome</keyword>
<sequence length="48" mass="5608">MNPGRAFRPIWDSLAGCTCISEFMFIHGLELSNIHFKRHHLIYFAIES</sequence>